<reference evidence="1" key="2">
    <citation type="submission" date="2010-04" db="EMBL/GenBank/DDBJ databases">
        <authorList>
            <person name="Binz T."/>
        </authorList>
    </citation>
    <scope>NUCLEOTIDE SEQUENCE</scope>
    <source>
        <strain evidence="1">L-49973</strain>
    </source>
</reference>
<dbReference type="AlphaFoldDB" id="E0WFL1"/>
<protein>
    <submittedName>
        <fullName evidence="1">Uncharacterized protein</fullName>
    </submittedName>
</protein>
<dbReference type="InterPro" id="IPR036388">
    <property type="entry name" value="WH-like_DNA-bd_sf"/>
</dbReference>
<dbReference type="Gene3D" id="1.10.10.10">
    <property type="entry name" value="Winged helix-like DNA-binding domain superfamily/Winged helix DNA-binding domain"/>
    <property type="match status" value="1"/>
</dbReference>
<dbReference type="InterPro" id="IPR036390">
    <property type="entry name" value="WH_DNA-bd_sf"/>
</dbReference>
<accession>E0WFL1</accession>
<organism evidence="1">
    <name type="scientific">Streptomyces sp. L-49973</name>
    <dbReference type="NCBI Taxonomy" id="762837"/>
    <lineage>
        <taxon>Bacteria</taxon>
        <taxon>Bacillati</taxon>
        <taxon>Actinomycetota</taxon>
        <taxon>Actinomycetes</taxon>
        <taxon>Kitasatosporales</taxon>
        <taxon>Streptomycetaceae</taxon>
        <taxon>Streptomyces</taxon>
    </lineage>
</organism>
<reference evidence="1" key="1">
    <citation type="journal article" date="2010" name="J. Biol. Chem.">
        <title>Insights into an Unusual Nonribosomal Peptide Synthetase Biosynthesis IDENTIFICATION AND CHARACTERIZATION OF THE GE81112 BIOSYNTHETIC GENE CLUSTER.</title>
        <authorList>
            <person name="Binz T.M."/>
            <person name="Maffioli S.I."/>
            <person name="Sosio M."/>
            <person name="Donadio S."/>
            <person name="Mueller R."/>
        </authorList>
    </citation>
    <scope>NUCLEOTIDE SEQUENCE</scope>
    <source>
        <strain evidence="1">L-49973</strain>
    </source>
</reference>
<name>E0WFL1_9ACTN</name>
<sequence>MPHSTHQTGSLRRPFHPGERLGLHYLPTAAADLILLGDLTGRYAAGSYSRLASDGQSVSLRGNRQGAAEHGHRITSAIACHVARAGGTVDQLTQLLLHPEHEGGRHARNIALRSGQSRALAYIGRVWASASAAVSSTTMLESRHHAYEVLAALRDRIETTPWRGERGRTALRVLRAHLNFAEIAGGPLHHASERQTAEEAGISRTTLRVVYETVLKPRGWLQRLRVGHGREGSTWYLAEGSPNRHSIPVAQSRFRTTQYPPDPALGEWFAPETGTTADLDSTVIGRLMGHDAFAHHGLGSAALVITGALHARPAQTVTELVGSSSVSRATLYRTLRRLADHGLVHHSGETWTLAPHALEGFGDIPPEAAAEEIAEPARGWDAVATRHGTAGVASRRKAVHAAERAAYQQALERLSEHRSKAVVIVRDGRQVLVPAARPDEIPAAWRAPDGCVLDPVTGHAVPDWQIATDGRLILITPADQRSYDELAAAHAEALSEWESAA</sequence>
<dbReference type="EMBL" id="FN821996">
    <property type="protein sequence ID" value="CBL93708.1"/>
    <property type="molecule type" value="Genomic_DNA"/>
</dbReference>
<proteinExistence type="predicted"/>
<dbReference type="SUPFAM" id="SSF46785">
    <property type="entry name" value="Winged helix' DNA-binding domain"/>
    <property type="match status" value="2"/>
</dbReference>
<evidence type="ECO:0000313" key="1">
    <source>
        <dbReference type="EMBL" id="CBL93708.1"/>
    </source>
</evidence>